<dbReference type="CDD" id="cd00882">
    <property type="entry name" value="Ras_like_GTPase"/>
    <property type="match status" value="1"/>
</dbReference>
<protein>
    <recommendedName>
        <fullName evidence="1">G domain-containing protein</fullName>
    </recommendedName>
</protein>
<keyword evidence="3" id="KW-1185">Reference proteome</keyword>
<reference evidence="2" key="1">
    <citation type="submission" date="2021-11" db="EMBL/GenBank/DDBJ databases">
        <authorList>
            <person name="Herlambang A."/>
            <person name="Guo Y."/>
            <person name="Takashima Y."/>
            <person name="Nishizawa T."/>
        </authorList>
    </citation>
    <scope>NUCLEOTIDE SEQUENCE</scope>
    <source>
        <strain evidence="2">E1425</strain>
    </source>
</reference>
<reference evidence="2" key="2">
    <citation type="journal article" date="2022" name="Microbiol. Resour. Announc.">
        <title>Whole-Genome Sequence of Entomortierella parvispora E1425, a Mucoromycotan Fungus Associated with Burkholderiaceae-Related Endosymbiotic Bacteria.</title>
        <authorList>
            <person name="Herlambang A."/>
            <person name="Guo Y."/>
            <person name="Takashima Y."/>
            <person name="Narisawa K."/>
            <person name="Ohta H."/>
            <person name="Nishizawa T."/>
        </authorList>
    </citation>
    <scope>NUCLEOTIDE SEQUENCE</scope>
    <source>
        <strain evidence="2">E1425</strain>
    </source>
</reference>
<dbReference type="InterPro" id="IPR027417">
    <property type="entry name" value="P-loop_NTPase"/>
</dbReference>
<dbReference type="AlphaFoldDB" id="A0A9P3LXT5"/>
<gene>
    <name evidence="2" type="ORF">EMPS_06795</name>
</gene>
<dbReference type="GO" id="GO:0005525">
    <property type="term" value="F:GTP binding"/>
    <property type="evidence" value="ECO:0007669"/>
    <property type="project" value="InterPro"/>
</dbReference>
<accession>A0A9P3LXT5</accession>
<dbReference type="SUPFAM" id="SSF52540">
    <property type="entry name" value="P-loop containing nucleoside triphosphate hydrolases"/>
    <property type="match status" value="2"/>
</dbReference>
<feature type="domain" description="G" evidence="1">
    <location>
        <begin position="11"/>
        <end position="122"/>
    </location>
</feature>
<dbReference type="InterPro" id="IPR006073">
    <property type="entry name" value="GTP-bd"/>
</dbReference>
<organism evidence="2 3">
    <name type="scientific">Entomortierella parvispora</name>
    <dbReference type="NCBI Taxonomy" id="205924"/>
    <lineage>
        <taxon>Eukaryota</taxon>
        <taxon>Fungi</taxon>
        <taxon>Fungi incertae sedis</taxon>
        <taxon>Mucoromycota</taxon>
        <taxon>Mortierellomycotina</taxon>
        <taxon>Mortierellomycetes</taxon>
        <taxon>Mortierellales</taxon>
        <taxon>Mortierellaceae</taxon>
        <taxon>Entomortierella</taxon>
    </lineage>
</organism>
<feature type="domain" description="G" evidence="1">
    <location>
        <begin position="253"/>
        <end position="368"/>
    </location>
</feature>
<proteinExistence type="predicted"/>
<sequence length="459" mass="51353">MTSGTEDVASVVFIGNPGVGKSTIHNALGASFKSGFSPVRGMSVGEPQLVIRGSRNLLLVDVPGINDHATADSLASGETAIDYNLRILRNKLNQKGKSVVFFVIDPLPTGTIRGKDLALMKLILGSLDEGPKIGLIMTLIHKDCLETVMAPRFVATALEQIGADLGFFDIDNHLFLRKHTKTFSEDEVQAIESYILSFEPQQVSIRQKPHNDLLLSTRVERSLVLESIPIAESMSMSDEETPQRKVKNPQKSIIFIGSSEVGKTTLHNALGANFPRERGSSRFDLTVNAQQVKCNGRKLRLVDTPFYFSQSFYPVERYHLDNILSIDDVLNNGHDYMVFFVIAPRNGRIDPSDFDMVRTILREMNTSPIVGLVLTQVDVSDLEHMKETSYIDALMDILKQAGADVRIIEEKGALILQHHDDNFNPEEVNEIRDYVLSFQWPAAYAIKMRRLLRRLNPFK</sequence>
<dbReference type="Pfam" id="PF01926">
    <property type="entry name" value="MMR_HSR1"/>
    <property type="match status" value="2"/>
</dbReference>
<dbReference type="OrthoDB" id="8954335at2759"/>
<evidence type="ECO:0000259" key="1">
    <source>
        <dbReference type="Pfam" id="PF01926"/>
    </source>
</evidence>
<dbReference type="EMBL" id="BQFW01000009">
    <property type="protein sequence ID" value="GJJ74437.1"/>
    <property type="molecule type" value="Genomic_DNA"/>
</dbReference>
<evidence type="ECO:0000313" key="2">
    <source>
        <dbReference type="EMBL" id="GJJ74437.1"/>
    </source>
</evidence>
<dbReference type="Proteomes" id="UP000827284">
    <property type="component" value="Unassembled WGS sequence"/>
</dbReference>
<evidence type="ECO:0000313" key="3">
    <source>
        <dbReference type="Proteomes" id="UP000827284"/>
    </source>
</evidence>
<comment type="caution">
    <text evidence="2">The sequence shown here is derived from an EMBL/GenBank/DDBJ whole genome shotgun (WGS) entry which is preliminary data.</text>
</comment>
<name>A0A9P3LXT5_9FUNG</name>
<dbReference type="Gene3D" id="3.40.50.300">
    <property type="entry name" value="P-loop containing nucleotide triphosphate hydrolases"/>
    <property type="match status" value="2"/>
</dbReference>